<dbReference type="SUPFAM" id="SSF48452">
    <property type="entry name" value="TPR-like"/>
    <property type="match status" value="1"/>
</dbReference>
<dbReference type="EMBL" id="VVIQ01000005">
    <property type="protein sequence ID" value="MUL27867.1"/>
    <property type="molecule type" value="Genomic_DNA"/>
</dbReference>
<comment type="caution">
    <text evidence="5">The sequence shown here is derived from an EMBL/GenBank/DDBJ whole genome shotgun (WGS) entry which is preliminary data.</text>
</comment>
<evidence type="ECO:0000256" key="1">
    <source>
        <dbReference type="ARBA" id="ARBA00022737"/>
    </source>
</evidence>
<dbReference type="Pfam" id="PF13181">
    <property type="entry name" value="TPR_8"/>
    <property type="match status" value="1"/>
</dbReference>
<evidence type="ECO:0000256" key="4">
    <source>
        <dbReference type="SAM" id="SignalP"/>
    </source>
</evidence>
<feature type="repeat" description="TPR" evidence="3">
    <location>
        <begin position="91"/>
        <end position="124"/>
    </location>
</feature>
<reference evidence="5 6" key="1">
    <citation type="submission" date="2019-09" db="EMBL/GenBank/DDBJ databases">
        <title>Prevotella A2879 sp. nov., isolated from an abscess of a patient.</title>
        <authorList>
            <person name="Buhl M."/>
            <person name="Oberhettinger P."/>
        </authorList>
    </citation>
    <scope>NUCLEOTIDE SEQUENCE [LARGE SCALE GENOMIC DNA]</scope>
    <source>
        <strain evidence="5 6">A2879</strain>
    </source>
</reference>
<dbReference type="Pfam" id="PF14559">
    <property type="entry name" value="TPR_19"/>
    <property type="match status" value="1"/>
</dbReference>
<dbReference type="PROSITE" id="PS50005">
    <property type="entry name" value="TPR"/>
    <property type="match status" value="1"/>
</dbReference>
<evidence type="ECO:0000256" key="2">
    <source>
        <dbReference type="ARBA" id="ARBA00022803"/>
    </source>
</evidence>
<feature type="chain" id="PRO_5029010963" evidence="4">
    <location>
        <begin position="20"/>
        <end position="213"/>
    </location>
</feature>
<keyword evidence="6" id="KW-1185">Reference proteome</keyword>
<accession>A0A7C9HQC4</accession>
<feature type="signal peptide" evidence="4">
    <location>
        <begin position="1"/>
        <end position="19"/>
    </location>
</feature>
<evidence type="ECO:0000313" key="6">
    <source>
        <dbReference type="Proteomes" id="UP000482295"/>
    </source>
</evidence>
<dbReference type="PANTHER" id="PTHR44186">
    <property type="match status" value="1"/>
</dbReference>
<keyword evidence="4" id="KW-0732">Signal</keyword>
<dbReference type="SMART" id="SM00028">
    <property type="entry name" value="TPR"/>
    <property type="match status" value="3"/>
</dbReference>
<dbReference type="Gene3D" id="1.25.40.10">
    <property type="entry name" value="Tetratricopeptide repeat domain"/>
    <property type="match status" value="1"/>
</dbReference>
<dbReference type="InterPro" id="IPR019734">
    <property type="entry name" value="TPR_rpt"/>
</dbReference>
<dbReference type="PANTHER" id="PTHR44186:SF1">
    <property type="entry name" value="BARDET-BIEDL SYNDROME 4 PROTEIN"/>
    <property type="match status" value="1"/>
</dbReference>
<dbReference type="RefSeq" id="WP_155715894.1">
    <property type="nucleotide sequence ID" value="NZ_VVIQ01000005.1"/>
</dbReference>
<evidence type="ECO:0000256" key="3">
    <source>
        <dbReference type="PROSITE-ProRule" id="PRU00339"/>
    </source>
</evidence>
<name>A0A7C9HQC4_9BACT</name>
<organism evidence="5 6">
    <name type="scientific">Prevotella vespertina</name>
    <dbReference type="NCBI Taxonomy" id="2608404"/>
    <lineage>
        <taxon>Bacteria</taxon>
        <taxon>Pseudomonadati</taxon>
        <taxon>Bacteroidota</taxon>
        <taxon>Bacteroidia</taxon>
        <taxon>Bacteroidales</taxon>
        <taxon>Prevotellaceae</taxon>
        <taxon>Prevotella</taxon>
    </lineage>
</organism>
<gene>
    <name evidence="5" type="ORF">F0475_06040</name>
</gene>
<evidence type="ECO:0000313" key="5">
    <source>
        <dbReference type="EMBL" id="MUL27867.1"/>
    </source>
</evidence>
<dbReference type="AlphaFoldDB" id="A0A7C9HQC4"/>
<keyword evidence="2 3" id="KW-0802">TPR repeat</keyword>
<dbReference type="Proteomes" id="UP000482295">
    <property type="component" value="Unassembled WGS sequence"/>
</dbReference>
<dbReference type="InterPro" id="IPR011990">
    <property type="entry name" value="TPR-like_helical_dom_sf"/>
</dbReference>
<protein>
    <submittedName>
        <fullName evidence="5">Tetratricopeptide repeat protein</fullName>
    </submittedName>
</protein>
<sequence length="213" mass="24895">MLRGIVVSLLCLLTLPAAAQYNINKMMEEGRRTLDQGYYVTSMQIFSRIVGLKPNLYEAWYLMALSKYHLEDYKGADSDCRRALELQPYIADIYELYGMTNIREERYDSAIVAYTHAIDISPDNRDYWFNRAYCLYRVGDKQTALTQLDYMLKRWKDFSAAQQLRADIKAGRQPKQCPSKPIQFDINHLRPLNKSPWLMKQVTDGENKQSKLP</sequence>
<keyword evidence="1" id="KW-0677">Repeat</keyword>
<proteinExistence type="predicted"/>